<keyword evidence="1" id="KW-0812">Transmembrane</keyword>
<protein>
    <submittedName>
        <fullName evidence="2">Nad4L</fullName>
    </submittedName>
</protein>
<feature type="transmembrane region" description="Helical" evidence="1">
    <location>
        <begin position="57"/>
        <end position="79"/>
    </location>
</feature>
<reference evidence="2" key="1">
    <citation type="submission" date="2016-07" db="EMBL/GenBank/DDBJ databases">
        <title>Mitochondrial genome evolution in stichotrich ciliates.</title>
        <authorList>
            <person name="Chen X."/>
            <person name="Landweber L."/>
        </authorList>
    </citation>
    <scope>NUCLEOTIDE SEQUENCE</scope>
</reference>
<evidence type="ECO:0000256" key="1">
    <source>
        <dbReference type="SAM" id="Phobius"/>
    </source>
</evidence>
<feature type="transmembrane region" description="Helical" evidence="1">
    <location>
        <begin position="24"/>
        <end position="45"/>
    </location>
</feature>
<sequence>MFQTIRWRIFYKRKNIGFGYKTRYILLMMVESLNLIFFFFLLIIFSIFINTNTSLHLLLTAEILWITLYGLTFLVGFLFDNLNVLSLTFFFLIFSAIELGIGLILLLIQNVISRSINLNDNDSNFLKFFNRFKIKLYNNKIKWK</sequence>
<geneLocation type="mitochondrion" evidence="2"/>
<accession>A0A3S6JS69</accession>
<dbReference type="AlphaFoldDB" id="A0A3S6JS69"/>
<name>A0A3S6JS69_9STIC</name>
<keyword evidence="1" id="KW-1133">Transmembrane helix</keyword>
<proteinExistence type="predicted"/>
<dbReference type="EMBL" id="KX524143">
    <property type="protein sequence ID" value="ASY95717.1"/>
    <property type="molecule type" value="Genomic_DNA"/>
</dbReference>
<feature type="transmembrane region" description="Helical" evidence="1">
    <location>
        <begin position="85"/>
        <end position="108"/>
    </location>
</feature>
<gene>
    <name evidence="2" type="primary">nad4L</name>
</gene>
<organism evidence="2">
    <name type="scientific">Paraurostyla sp</name>
    <dbReference type="NCBI Taxonomy" id="6014"/>
    <lineage>
        <taxon>Eukaryota</taxon>
        <taxon>Sar</taxon>
        <taxon>Alveolata</taxon>
        <taxon>Ciliophora</taxon>
        <taxon>Intramacronucleata</taxon>
        <taxon>Spirotrichea</taxon>
        <taxon>Stichotrichia</taxon>
        <taxon>Stichotrichida</taxon>
        <taxon>Amphisiellidae</taxon>
        <taxon>Paraurostyla</taxon>
    </lineage>
</organism>
<keyword evidence="2" id="KW-0496">Mitochondrion</keyword>
<evidence type="ECO:0000313" key="2">
    <source>
        <dbReference type="EMBL" id="ASY95717.1"/>
    </source>
</evidence>
<keyword evidence="1" id="KW-0472">Membrane</keyword>